<sequence>MSSLFSLPQHGPVLAACLDDSISKRLAVRSVTTEPTASVSLQSAPPSSQRGDRPFGDAFGTLVDASMQGSDVAVVQPGNSRDPLNARPSVPRNFQASSAPPPQSNPVETGRDIRQSSVRAERPSAAAPHEPKHDDPEIAPTGNAFDPPQEVSDTADPGASPETMATPPAVVVPVATPVVVIPADPGPDAAEAPLAQQTGTTETSPANAGIDPTLATDTEAVAAAVLQEMPDTSQALRTVMQTEGALAAAVATAAPGTAKAAGTLDRAPPGGTTASVSTGIQPEPDMPALPAQPAAGGDPVPPHDAALADHRHDAAESAKNAASETATFSTQTATSAPHPARAPDAAAAQPQSGQVEGLDINGALAQPQTTSNATTPATPQYNVAMATGAAVPLNGLAVQIAVTALSGRSRFEIRLDPADLGRIDVRLDVDRQGRVTSHLTVEKPETLAMLRQDAPHLQRALQDAGLRTSDGGLQFSLRDQSSQEHDARDGAGRHNRHLVVTEEDIPVAAAGRDYGRILGSNRGLDIRV</sequence>
<dbReference type="EMBL" id="CP000115">
    <property type="protein sequence ID" value="ABA03869.1"/>
    <property type="molecule type" value="Genomic_DNA"/>
</dbReference>
<evidence type="ECO:0000313" key="4">
    <source>
        <dbReference type="Proteomes" id="UP000002531"/>
    </source>
</evidence>
<organism evidence="3 4">
    <name type="scientific">Nitrobacter winogradskyi (strain ATCC 25391 / DSM 10237 / CIP 104748 / NCIMB 11846 / Nb-255)</name>
    <dbReference type="NCBI Taxonomy" id="323098"/>
    <lineage>
        <taxon>Bacteria</taxon>
        <taxon>Pseudomonadati</taxon>
        <taxon>Pseudomonadota</taxon>
        <taxon>Alphaproteobacteria</taxon>
        <taxon>Hyphomicrobiales</taxon>
        <taxon>Nitrobacteraceae</taxon>
        <taxon>Nitrobacter</taxon>
    </lineage>
</organism>
<gene>
    <name evidence="3" type="ordered locus">Nwi_0602</name>
</gene>
<keyword evidence="3" id="KW-0966">Cell projection</keyword>
<feature type="compositionally biased region" description="Polar residues" evidence="1">
    <location>
        <begin position="196"/>
        <end position="206"/>
    </location>
</feature>
<reference evidence="3 4" key="1">
    <citation type="journal article" date="2006" name="Appl. Environ. Microbiol.">
        <title>Genome sequence of the chemolithoautotrophic nitrite-oxidizing bacterium Nitrobacter winogradskyi Nb-255.</title>
        <authorList>
            <person name="Starkenburg S.R."/>
            <person name="Chain P.S."/>
            <person name="Sayavedra-Soto L.A."/>
            <person name="Hauser L."/>
            <person name="Land M.L."/>
            <person name="Larimer F.W."/>
            <person name="Malfatti S.A."/>
            <person name="Klotz M.G."/>
            <person name="Bottomley P.J."/>
            <person name="Arp D.J."/>
            <person name="Hickey W.J."/>
        </authorList>
    </citation>
    <scope>NUCLEOTIDE SEQUENCE [LARGE SCALE GENOMIC DNA]</scope>
    <source>
        <strain evidence="4">ATCC 25391 / DSM 10237 / CIP 104748 / NCIMB 11846 / Nb-255</strain>
    </source>
</reference>
<feature type="compositionally biased region" description="Low complexity" evidence="1">
    <location>
        <begin position="321"/>
        <end position="350"/>
    </location>
</feature>
<dbReference type="AlphaFoldDB" id="Q3SV22"/>
<evidence type="ECO:0000256" key="1">
    <source>
        <dbReference type="SAM" id="MobiDB-lite"/>
    </source>
</evidence>
<dbReference type="STRING" id="323098.Nwi_0602"/>
<keyword evidence="4" id="KW-1185">Reference proteome</keyword>
<feature type="compositionally biased region" description="Basic and acidic residues" evidence="1">
    <location>
        <begin position="306"/>
        <end position="316"/>
    </location>
</feature>
<feature type="region of interest" description="Disordered" evidence="1">
    <location>
        <begin position="31"/>
        <end position="166"/>
    </location>
</feature>
<accession>Q3SV22</accession>
<feature type="compositionally biased region" description="Low complexity" evidence="1">
    <location>
        <begin position="182"/>
        <end position="195"/>
    </location>
</feature>
<protein>
    <submittedName>
        <fullName evidence="3">Flagellar hook-length control protein</fullName>
    </submittedName>
</protein>
<dbReference type="CDD" id="cd17470">
    <property type="entry name" value="T3SS_Flik_C"/>
    <property type="match status" value="1"/>
</dbReference>
<keyword evidence="3" id="KW-0969">Cilium</keyword>
<dbReference type="InterPro" id="IPR038610">
    <property type="entry name" value="FliK-like_C_sf"/>
</dbReference>
<name>Q3SV22_NITWN</name>
<evidence type="ECO:0000259" key="2">
    <source>
        <dbReference type="Pfam" id="PF02120"/>
    </source>
</evidence>
<dbReference type="eggNOG" id="COG3144">
    <property type="taxonomic scope" value="Bacteria"/>
</dbReference>
<feature type="region of interest" description="Disordered" evidence="1">
    <location>
        <begin position="259"/>
        <end position="354"/>
    </location>
</feature>
<feature type="domain" description="Flagellar hook-length control protein-like C-terminal" evidence="2">
    <location>
        <begin position="400"/>
        <end position="482"/>
    </location>
</feature>
<feature type="region of interest" description="Disordered" evidence="1">
    <location>
        <begin position="182"/>
        <end position="212"/>
    </location>
</feature>
<evidence type="ECO:0000313" key="3">
    <source>
        <dbReference type="EMBL" id="ABA03869.1"/>
    </source>
</evidence>
<keyword evidence="3" id="KW-0282">Flagellum</keyword>
<dbReference type="Proteomes" id="UP000002531">
    <property type="component" value="Chromosome"/>
</dbReference>
<feature type="compositionally biased region" description="Basic and acidic residues" evidence="1">
    <location>
        <begin position="109"/>
        <end position="122"/>
    </location>
</feature>
<dbReference type="InterPro" id="IPR021136">
    <property type="entry name" value="Flagellar_hook_control-like_C"/>
</dbReference>
<feature type="compositionally biased region" description="Polar residues" evidence="1">
    <location>
        <begin position="31"/>
        <end position="49"/>
    </location>
</feature>
<dbReference type="Gene3D" id="3.30.750.140">
    <property type="match status" value="1"/>
</dbReference>
<proteinExistence type="predicted"/>
<dbReference type="HOGENOM" id="CLU_038554_0_0_5"/>
<dbReference type="KEGG" id="nwi:Nwi_0602"/>
<dbReference type="Pfam" id="PF02120">
    <property type="entry name" value="Flg_hook"/>
    <property type="match status" value="1"/>
</dbReference>